<dbReference type="GeneTree" id="ENSGT00940000163170"/>
<dbReference type="PANTHER" id="PTHR33331">
    <property type="entry name" value="COILED-COIL DOMAIN-CONTAINING PROTEIN 162"/>
    <property type="match status" value="1"/>
</dbReference>
<dbReference type="PANTHER" id="PTHR33331:SF13">
    <property type="entry name" value="COILED-COIL DOMAIN CONTAINING 162"/>
    <property type="match status" value="1"/>
</dbReference>
<dbReference type="AlphaFoldDB" id="A0A3B4TWC7"/>
<accession>A0A3B4TWC7</accession>
<dbReference type="InterPro" id="IPR040401">
    <property type="entry name" value="CCDC162"/>
</dbReference>
<evidence type="ECO:0000313" key="1">
    <source>
        <dbReference type="Ensembl" id="ENSSDUP00000010601.1"/>
    </source>
</evidence>
<evidence type="ECO:0000313" key="2">
    <source>
        <dbReference type="Proteomes" id="UP000261420"/>
    </source>
</evidence>
<dbReference type="OMA" id="FPFRADW"/>
<dbReference type="Ensembl" id="ENSSDUT00000010798.1">
    <property type="protein sequence ID" value="ENSSDUP00000010601.1"/>
    <property type="gene ID" value="ENSSDUG00000007701.1"/>
</dbReference>
<dbReference type="Proteomes" id="UP000261420">
    <property type="component" value="Unplaced"/>
</dbReference>
<reference evidence="1" key="1">
    <citation type="submission" date="2025-08" db="UniProtKB">
        <authorList>
            <consortium name="Ensembl"/>
        </authorList>
    </citation>
    <scope>IDENTIFICATION</scope>
</reference>
<keyword evidence="2" id="KW-1185">Reference proteome</keyword>
<reference evidence="1" key="2">
    <citation type="submission" date="2025-09" db="UniProtKB">
        <authorList>
            <consortium name="Ensembl"/>
        </authorList>
    </citation>
    <scope>IDENTIFICATION</scope>
</reference>
<proteinExistence type="predicted"/>
<organism evidence="1 2">
    <name type="scientific">Seriola dumerili</name>
    <name type="common">Greater amberjack</name>
    <name type="synonym">Caranx dumerili</name>
    <dbReference type="NCBI Taxonomy" id="41447"/>
    <lineage>
        <taxon>Eukaryota</taxon>
        <taxon>Metazoa</taxon>
        <taxon>Chordata</taxon>
        <taxon>Craniata</taxon>
        <taxon>Vertebrata</taxon>
        <taxon>Euteleostomi</taxon>
        <taxon>Actinopterygii</taxon>
        <taxon>Neopterygii</taxon>
        <taxon>Teleostei</taxon>
        <taxon>Neoteleostei</taxon>
        <taxon>Acanthomorphata</taxon>
        <taxon>Carangaria</taxon>
        <taxon>Carangiformes</taxon>
        <taxon>Carangidae</taxon>
        <taxon>Seriola</taxon>
    </lineage>
</organism>
<sequence>MFKTLQVTACATALRHTLQIVSALHDIIYYLVSFSRLGNTENPCSWRRGQEAPGSLLVADWGGTEGIGAELLEIQRQVERLSDPSCPESVGRLLQQRRQVLLLQFDTAVRHLIREAFLSSGDVASYQSVSDNMAAALPLLSDIIQTDVFSLTLPVPRPLEARGRQAQTMYSWRSFISCHGLFPLHVWDIPSIEYCMQLCLSGLSDCSRLQANAAVLGVSLLMEDVLNSGRDARPVRLHGNKDDLLHDGKPNEVKDYSSPPLQDLVRVQSVLKGFLLLTKQLQVFKESWARRRLGPDIFTTPSLYQQFVKLYRAEIFYPSMRALAQHMGKERGYEVVVSGSQSLLPPPGASEVDVKAWQLHRLLESTECDMIKAVQRRINRELTLVLSERTRQDTCLPTELWKKAPVKYSLSPERPQMVETFIQQLMEGAEEMRLSPDLLQRCVTLLGSSLMERERRCFLLYSHFYEQILQQQTQLLYQREQVRVETITSSRNQTMAVCIDALQKCICPLHLSVSQARLDEYRRQMEQDVSVTVNRVRAEGVDRIMKLKKKYGCTKDDDGLTLTQSKVQLHELKLENSRLTALLCKVKALSRWRQVVDQEKLHRRLLQTQQVSSRMKGNSIFRNQIHFCRKATRAKQTNVLFYSVSLMEFPPITSRNIKHIKSKIKYITVNMLNWSQQASYFDWNFAISLSLIFYKLFSFHLFIIN</sequence>
<protein>
    <recommendedName>
        <fullName evidence="3">Coiled-coil domain containing 162</fullName>
    </recommendedName>
</protein>
<evidence type="ECO:0008006" key="3">
    <source>
        <dbReference type="Google" id="ProtNLM"/>
    </source>
</evidence>
<name>A0A3B4TWC7_SERDU</name>